<feature type="region of interest" description="Disordered" evidence="1">
    <location>
        <begin position="440"/>
        <end position="460"/>
    </location>
</feature>
<dbReference type="GO" id="GO:0007165">
    <property type="term" value="P:signal transduction"/>
    <property type="evidence" value="ECO:0007669"/>
    <property type="project" value="InterPro"/>
</dbReference>
<dbReference type="OrthoDB" id="4863673at2759"/>
<sequence>MASKANTPQYPPSINPPLLPLSESAFGRPLPASSTFHSLMHNGRPLFSSHTWTSTSGDLGLLKDADEVEDRAIFVQEYNRLAKKHGIRPLILDDFDPAKPDDNEKPKRGWFRRMFSSGSRLPSDSRDRDSLRSRHRRSASDLAHLIHSKREAPSVLDLQSMVRLSGKSSLYLPTEYAPCALILPTCIRATAQYVAQHANTRGIFRIPGSMKVVGALFDYYCHMDKSGADISGTVRSATLPLHIHYSAHDVASTLKRLLSTLPGGILGSLLLFDSFIAIQSQLNAEPEFPRTNQTKVRARLIALAIGTIESQYRRELICAIFGLLSMIGRIAEVAPREDESGLPLPTTDLMGYGALSICFGPLLIGDLLASYTMKIAALDSGLILLPPATQQIRKDTRKNRPGSSIKNVQPAVDKILIANRVTEMLISNWRDIVRQMKSLGTHRRRHTSGGSFSRPSLRPSASETFLTKIPSDFPQIRPSSAIVTRNTTEDADFGFATLNKPPIPAKRASGFLRQKASVNTLSPTMEESPKNARVRNEAVIEEETGPGKHFMTPDAEAKPKANRSTMTEGTQTEMGSPVKRKRFTVPPRLSSIDSLNQPRPEAADGGQIHPSSKDQVLGKDETRPPPRREPNRRVNSGQDTPPQFYSPAMSAPVSGEMSQETPSGTKTENIEMFPGNAQGTKAVPPRMSGAQSPATDSKYQLKRYKRKNYEPLTGSPIKGRGMPSPGEDVAHGFGMVSTPSDIENGSGMPKTGKGSHPNSPVKTNPRKLKRSRSGPLADSTTRKYDDVFKPNQCAPVVVWRNGVLQKSPQAKVLRSSVSDGVSLRASAIKSLINAGKSRIKHSQASSDKKRGPYNDHEEPDSWATCCQEGLPMYKRPESIIRHLNVCHGYKLSPELHPDSEAVIPLYRVIISLHDKIIKQQMGSNPFQKGTEDKRRDETCKLRQDVGMWRRRAESAEKRVLVFERFTERLKGIRDAAIASEQPGWQESEQQGDASASGLKLDNEYVAAAARVRFATVDGKEEQATPWETVPEQRNDGPRTSAESRRSKTCTECGEEPKLGRRAPVGQQDGGLRPRPASIDEVAELWMAAKELLDMDRNEDT</sequence>
<feature type="region of interest" description="Disordered" evidence="1">
    <location>
        <begin position="730"/>
        <end position="783"/>
    </location>
</feature>
<organism evidence="3 4">
    <name type="scientific">Cordyceps militaris</name>
    <name type="common">Caterpillar fungus</name>
    <name type="synonym">Clavaria militaris</name>
    <dbReference type="NCBI Taxonomy" id="73501"/>
    <lineage>
        <taxon>Eukaryota</taxon>
        <taxon>Fungi</taxon>
        <taxon>Dikarya</taxon>
        <taxon>Ascomycota</taxon>
        <taxon>Pezizomycotina</taxon>
        <taxon>Sordariomycetes</taxon>
        <taxon>Hypocreomycetidae</taxon>
        <taxon>Hypocreales</taxon>
        <taxon>Cordycipitaceae</taxon>
        <taxon>Cordyceps</taxon>
    </lineage>
</organism>
<proteinExistence type="predicted"/>
<dbReference type="EMBL" id="CP023322">
    <property type="protein sequence ID" value="ATY59429.1"/>
    <property type="molecule type" value="Genomic_DNA"/>
</dbReference>
<dbReference type="AlphaFoldDB" id="A0A2H4S8J5"/>
<feature type="domain" description="Rho-GAP" evidence="2">
    <location>
        <begin position="156"/>
        <end position="433"/>
    </location>
</feature>
<dbReference type="SMART" id="SM00324">
    <property type="entry name" value="RhoGAP"/>
    <property type="match status" value="1"/>
</dbReference>
<accession>A0A2H4S8J5</accession>
<dbReference type="VEuPathDB" id="FungiDB:CCM_09416"/>
<evidence type="ECO:0000313" key="4">
    <source>
        <dbReference type="Proteomes" id="UP000323067"/>
    </source>
</evidence>
<dbReference type="VEuPathDB" id="FungiDB:A9K55_002366"/>
<feature type="region of interest" description="Disordered" evidence="1">
    <location>
        <begin position="1018"/>
        <end position="1075"/>
    </location>
</feature>
<feature type="compositionally biased region" description="Polar residues" evidence="1">
    <location>
        <begin position="634"/>
        <end position="643"/>
    </location>
</feature>
<gene>
    <name evidence="3" type="ORF">A9K55_002366</name>
</gene>
<evidence type="ECO:0000259" key="2">
    <source>
        <dbReference type="PROSITE" id="PS50238"/>
    </source>
</evidence>
<protein>
    <submittedName>
        <fullName evidence="3">Rho GTPase activation</fullName>
    </submittedName>
</protein>
<dbReference type="PROSITE" id="PS50238">
    <property type="entry name" value="RHOGAP"/>
    <property type="match status" value="1"/>
</dbReference>
<evidence type="ECO:0000313" key="3">
    <source>
        <dbReference type="EMBL" id="ATY59429.1"/>
    </source>
</evidence>
<dbReference type="InterPro" id="IPR008936">
    <property type="entry name" value="Rho_GTPase_activation_prot"/>
</dbReference>
<feature type="compositionally biased region" description="Basic and acidic residues" evidence="1">
    <location>
        <begin position="616"/>
        <end position="632"/>
    </location>
</feature>
<dbReference type="Gene3D" id="1.10.555.10">
    <property type="entry name" value="Rho GTPase activation protein"/>
    <property type="match status" value="1"/>
</dbReference>
<feature type="region of interest" description="Disordered" evidence="1">
    <location>
        <begin position="542"/>
        <end position="705"/>
    </location>
</feature>
<dbReference type="CDD" id="cd00159">
    <property type="entry name" value="RhoGAP"/>
    <property type="match status" value="1"/>
</dbReference>
<reference evidence="3 4" key="1">
    <citation type="journal article" date="2017" name="BMC Genomics">
        <title>Chromosome level assembly and secondary metabolite potential of the parasitic fungus Cordyceps militaris.</title>
        <authorList>
            <person name="Kramer G.J."/>
            <person name="Nodwell J.R."/>
        </authorList>
    </citation>
    <scope>NUCLEOTIDE SEQUENCE [LARGE SCALE GENOMIC DNA]</scope>
    <source>
        <strain evidence="3 4">ATCC 34164</strain>
    </source>
</reference>
<name>A0A2H4S8J5_CORMI</name>
<dbReference type="Proteomes" id="UP000323067">
    <property type="component" value="Chromosome iv"/>
</dbReference>
<feature type="compositionally biased region" description="Polar residues" evidence="1">
    <location>
        <begin position="656"/>
        <end position="667"/>
    </location>
</feature>
<feature type="compositionally biased region" description="Polar residues" evidence="1">
    <location>
        <begin position="689"/>
        <end position="698"/>
    </location>
</feature>
<dbReference type="Pfam" id="PF00620">
    <property type="entry name" value="RhoGAP"/>
    <property type="match status" value="1"/>
</dbReference>
<dbReference type="InterPro" id="IPR000198">
    <property type="entry name" value="RhoGAP_dom"/>
</dbReference>
<feature type="compositionally biased region" description="Polar residues" evidence="1">
    <location>
        <begin position="448"/>
        <end position="460"/>
    </location>
</feature>
<evidence type="ECO:0000256" key="1">
    <source>
        <dbReference type="SAM" id="MobiDB-lite"/>
    </source>
</evidence>
<feature type="region of interest" description="Disordered" evidence="1">
    <location>
        <begin position="835"/>
        <end position="860"/>
    </location>
</feature>
<feature type="compositionally biased region" description="Polar residues" evidence="1">
    <location>
        <begin position="562"/>
        <end position="574"/>
    </location>
</feature>
<feature type="compositionally biased region" description="Basic and acidic residues" evidence="1">
    <location>
        <begin position="1030"/>
        <end position="1045"/>
    </location>
</feature>
<dbReference type="SUPFAM" id="SSF48350">
    <property type="entry name" value="GTPase activation domain, GAP"/>
    <property type="match status" value="1"/>
</dbReference>
<feature type="compositionally biased region" description="Basic and acidic residues" evidence="1">
    <location>
        <begin position="846"/>
        <end position="856"/>
    </location>
</feature>